<reference evidence="1" key="1">
    <citation type="submission" date="2021-05" db="EMBL/GenBank/DDBJ databases">
        <authorList>
            <person name="Khan N."/>
        </authorList>
    </citation>
    <scope>NUCLEOTIDE SEQUENCE</scope>
</reference>
<gene>
    <name evidence="1" type="ORF">FEQUK3_LOCUS1039</name>
</gene>
<dbReference type="EMBL" id="CAJSTJ010000044">
    <property type="protein sequence ID" value="CAG7555312.1"/>
    <property type="molecule type" value="Genomic_DNA"/>
</dbReference>
<proteinExistence type="predicted"/>
<accession>A0A8J2IFL9</accession>
<protein>
    <submittedName>
        <fullName evidence="1">Uncharacterized protein</fullName>
    </submittedName>
</protein>
<name>A0A8J2IFL9_FUSEQ</name>
<comment type="caution">
    <text evidence="1">The sequence shown here is derived from an EMBL/GenBank/DDBJ whole genome shotgun (WGS) entry which is preliminary data.</text>
</comment>
<dbReference type="AlphaFoldDB" id="A0A8J2IFL9"/>
<sequence length="155" mass="17296">MFPQLPKQPAQSANGPQNKTVCNPFIIAAGNATDQAPEQPQPQPRQFVEVSLNPTLIINFERLRTGLENFYGRNNFSVFGDIVGLTIRIYGFPADCPVKRLQAEGYLRAQTTDTLCRNVKRDIQALGWCQMKPGDRGHAVIRLGGKEYGLTYKKS</sequence>
<evidence type="ECO:0000313" key="2">
    <source>
        <dbReference type="Proteomes" id="UP000693738"/>
    </source>
</evidence>
<dbReference type="Proteomes" id="UP000693738">
    <property type="component" value="Unassembled WGS sequence"/>
</dbReference>
<evidence type="ECO:0000313" key="1">
    <source>
        <dbReference type="EMBL" id="CAG7555312.1"/>
    </source>
</evidence>
<organism evidence="1 2">
    <name type="scientific">Fusarium equiseti</name>
    <name type="common">Fusarium scirpi</name>
    <dbReference type="NCBI Taxonomy" id="61235"/>
    <lineage>
        <taxon>Eukaryota</taxon>
        <taxon>Fungi</taxon>
        <taxon>Dikarya</taxon>
        <taxon>Ascomycota</taxon>
        <taxon>Pezizomycotina</taxon>
        <taxon>Sordariomycetes</taxon>
        <taxon>Hypocreomycetidae</taxon>
        <taxon>Hypocreales</taxon>
        <taxon>Nectriaceae</taxon>
        <taxon>Fusarium</taxon>
        <taxon>Fusarium incarnatum-equiseti species complex</taxon>
    </lineage>
</organism>